<dbReference type="AlphaFoldDB" id="A0A7G9YZA8"/>
<reference evidence="1" key="1">
    <citation type="submission" date="2020-06" db="EMBL/GenBank/DDBJ databases">
        <title>Unique genomic features of the anaerobic methanotrophic archaea.</title>
        <authorList>
            <person name="Chadwick G.L."/>
            <person name="Skennerton C.T."/>
            <person name="Laso-Perez R."/>
            <person name="Leu A.O."/>
            <person name="Speth D.R."/>
            <person name="Yu H."/>
            <person name="Morgan-Lang C."/>
            <person name="Hatzenpichler R."/>
            <person name="Goudeau D."/>
            <person name="Malmstrom R."/>
            <person name="Brazelton W.J."/>
            <person name="Woyke T."/>
            <person name="Hallam S.J."/>
            <person name="Tyson G.W."/>
            <person name="Wegener G."/>
            <person name="Boetius A."/>
            <person name="Orphan V."/>
        </authorList>
    </citation>
    <scope>NUCLEOTIDE SEQUENCE</scope>
</reference>
<sequence>MHNLFLVKTSVYASANPKYSFTSSYSPLGMISTNFNSKANERNIYSNPCLLATLSFNSSPNSFACSSVNFDLERLLSAKIHNISSSISSASFFNSDSFFDSLTADSNLFILSNSCLKNARNRGCKSTPP</sequence>
<evidence type="ECO:0000313" key="1">
    <source>
        <dbReference type="EMBL" id="QNO53342.1"/>
    </source>
</evidence>
<name>A0A7G9YZA8_9EURY</name>
<proteinExistence type="predicted"/>
<protein>
    <submittedName>
        <fullName evidence="1">Uncharacterized protein</fullName>
    </submittedName>
</protein>
<organism evidence="1">
    <name type="scientific">Candidatus Methanophagaceae archaeon ANME-1 ERB6</name>
    <dbReference type="NCBI Taxonomy" id="2759912"/>
    <lineage>
        <taxon>Archaea</taxon>
        <taxon>Methanobacteriati</taxon>
        <taxon>Methanobacteriota</taxon>
        <taxon>Stenosarchaea group</taxon>
        <taxon>Methanomicrobia</taxon>
        <taxon>Candidatus Methanophagales</taxon>
        <taxon>Candidatus Methanophagaceae</taxon>
    </lineage>
</organism>
<accession>A0A7G9YZA8</accession>
<dbReference type="EMBL" id="MT631538">
    <property type="protein sequence ID" value="QNO53342.1"/>
    <property type="molecule type" value="Genomic_DNA"/>
</dbReference>
<gene>
    <name evidence="1" type="ORF">GMAEILFI_00014</name>
</gene>